<dbReference type="CDD" id="cd08036">
    <property type="entry name" value="LARP_5"/>
    <property type="match status" value="1"/>
</dbReference>
<organism evidence="10 11">
    <name type="scientific">Myodes glareolus</name>
    <name type="common">Bank vole</name>
    <name type="synonym">Clethrionomys glareolus</name>
    <dbReference type="NCBI Taxonomy" id="447135"/>
    <lineage>
        <taxon>Eukaryota</taxon>
        <taxon>Metazoa</taxon>
        <taxon>Chordata</taxon>
        <taxon>Craniata</taxon>
        <taxon>Vertebrata</taxon>
        <taxon>Euteleostomi</taxon>
        <taxon>Mammalia</taxon>
        <taxon>Eutheria</taxon>
        <taxon>Euarchontoglires</taxon>
        <taxon>Glires</taxon>
        <taxon>Rodentia</taxon>
        <taxon>Myomorpha</taxon>
        <taxon>Muroidea</taxon>
        <taxon>Cricetidae</taxon>
        <taxon>Arvicolinae</taxon>
        <taxon>Myodes</taxon>
    </lineage>
</organism>
<gene>
    <name evidence="10" type="ORF">U0070_012482</name>
</gene>
<feature type="region of interest" description="Disordered" evidence="8">
    <location>
        <begin position="1012"/>
        <end position="1035"/>
    </location>
</feature>
<feature type="compositionally biased region" description="Polar residues" evidence="8">
    <location>
        <begin position="1017"/>
        <end position="1028"/>
    </location>
</feature>
<dbReference type="InterPro" id="IPR058699">
    <property type="entry name" value="RRM_LARP4/4B"/>
</dbReference>
<dbReference type="InterPro" id="IPR036388">
    <property type="entry name" value="WH-like_DNA-bd_sf"/>
</dbReference>
<dbReference type="GO" id="GO:0045727">
    <property type="term" value="P:positive regulation of translation"/>
    <property type="evidence" value="ECO:0007669"/>
    <property type="project" value="TreeGrafter"/>
</dbReference>
<feature type="compositionally biased region" description="Polar residues" evidence="8">
    <location>
        <begin position="1516"/>
        <end position="1530"/>
    </location>
</feature>
<dbReference type="SMART" id="SM00715">
    <property type="entry name" value="LA"/>
    <property type="match status" value="1"/>
</dbReference>
<feature type="compositionally biased region" description="Basic and acidic residues" evidence="8">
    <location>
        <begin position="1495"/>
        <end position="1512"/>
    </location>
</feature>
<comment type="caution">
    <text evidence="10">The sequence shown here is derived from an EMBL/GenBank/DDBJ whole genome shotgun (WGS) entry which is preliminary data.</text>
</comment>
<keyword evidence="11" id="KW-1185">Reference proteome</keyword>
<feature type="domain" description="HTH La-type RNA-binding" evidence="9">
    <location>
        <begin position="1027"/>
        <end position="1116"/>
    </location>
</feature>
<feature type="region of interest" description="Disordered" evidence="8">
    <location>
        <begin position="961"/>
        <end position="985"/>
    </location>
</feature>
<evidence type="ECO:0000256" key="2">
    <source>
        <dbReference type="ARBA" id="ARBA00022481"/>
    </source>
</evidence>
<dbReference type="Proteomes" id="UP001488838">
    <property type="component" value="Unassembled WGS sequence"/>
</dbReference>
<protein>
    <recommendedName>
        <fullName evidence="9">HTH La-type RNA-binding domain-containing protein</fullName>
    </recommendedName>
</protein>
<accession>A0AAW0H1J2</accession>
<feature type="region of interest" description="Disordered" evidence="8">
    <location>
        <begin position="1488"/>
        <end position="1628"/>
    </location>
</feature>
<dbReference type="FunFam" id="1.10.10.10:FF:000144">
    <property type="entry name" value="la-related protein 4 isoform X2"/>
    <property type="match status" value="1"/>
</dbReference>
<keyword evidence="5 7" id="KW-0694">RNA-binding</keyword>
<keyword evidence="6" id="KW-0007">Acetylation</keyword>
<dbReference type="CDD" id="cd12706">
    <property type="entry name" value="RRM_LARP5"/>
    <property type="match status" value="1"/>
</dbReference>
<keyword evidence="4" id="KW-0597">Phosphoprotein</keyword>
<evidence type="ECO:0000256" key="8">
    <source>
        <dbReference type="SAM" id="MobiDB-lite"/>
    </source>
</evidence>
<name>A0AAW0H1J2_MYOGA</name>
<dbReference type="InterPro" id="IPR045180">
    <property type="entry name" value="La_dom_prot"/>
</dbReference>
<dbReference type="SUPFAM" id="SSF46785">
    <property type="entry name" value="Winged helix' DNA-binding domain"/>
    <property type="match status" value="1"/>
</dbReference>
<dbReference type="PANTHER" id="PTHR22792:SF43">
    <property type="entry name" value="LA-RELATED PROTEIN 4B"/>
    <property type="match status" value="1"/>
</dbReference>
<dbReference type="GO" id="GO:0003730">
    <property type="term" value="F:mRNA 3'-UTR binding"/>
    <property type="evidence" value="ECO:0007669"/>
    <property type="project" value="TreeGrafter"/>
</dbReference>
<dbReference type="PROSITE" id="PS50961">
    <property type="entry name" value="HTH_LA"/>
    <property type="match status" value="1"/>
</dbReference>
<dbReference type="Gene3D" id="1.10.10.10">
    <property type="entry name" value="Winged helix-like DNA-binding domain superfamily/Winged helix DNA-binding domain"/>
    <property type="match status" value="1"/>
</dbReference>
<reference evidence="10 11" key="1">
    <citation type="journal article" date="2023" name="bioRxiv">
        <title>Conserved and derived expression patterns and positive selection on dental genes reveal complex evolutionary context of ever-growing rodent molars.</title>
        <authorList>
            <person name="Calamari Z.T."/>
            <person name="Song A."/>
            <person name="Cohen E."/>
            <person name="Akter M."/>
            <person name="Roy R.D."/>
            <person name="Hallikas O."/>
            <person name="Christensen M.M."/>
            <person name="Li P."/>
            <person name="Marangoni P."/>
            <person name="Jernvall J."/>
            <person name="Klein O.D."/>
        </authorList>
    </citation>
    <scope>NUCLEOTIDE SEQUENCE [LARGE SCALE GENOMIC DNA]</scope>
    <source>
        <strain evidence="10">V071</strain>
    </source>
</reference>
<feature type="compositionally biased region" description="Polar residues" evidence="8">
    <location>
        <begin position="1619"/>
        <end position="1628"/>
    </location>
</feature>
<feature type="compositionally biased region" description="Low complexity" evidence="8">
    <location>
        <begin position="1340"/>
        <end position="1355"/>
    </location>
</feature>
<evidence type="ECO:0000256" key="5">
    <source>
        <dbReference type="ARBA" id="ARBA00022884"/>
    </source>
</evidence>
<evidence type="ECO:0000256" key="1">
    <source>
        <dbReference type="ARBA" id="ARBA00004514"/>
    </source>
</evidence>
<evidence type="ECO:0000256" key="7">
    <source>
        <dbReference type="PROSITE-ProRule" id="PRU00332"/>
    </source>
</evidence>
<dbReference type="InterPro" id="IPR006630">
    <property type="entry name" value="La_HTH"/>
</dbReference>
<feature type="compositionally biased region" description="Basic and acidic residues" evidence="8">
    <location>
        <begin position="1570"/>
        <end position="1587"/>
    </location>
</feature>
<keyword evidence="3" id="KW-0963">Cytoplasm</keyword>
<evidence type="ECO:0000256" key="3">
    <source>
        <dbReference type="ARBA" id="ARBA00022490"/>
    </source>
</evidence>
<dbReference type="InterPro" id="IPR034900">
    <property type="entry name" value="LARP4B_RRM"/>
</dbReference>
<dbReference type="GO" id="GO:0005829">
    <property type="term" value="C:cytosol"/>
    <property type="evidence" value="ECO:0007669"/>
    <property type="project" value="UniProtKB-SubCell"/>
</dbReference>
<dbReference type="GO" id="GO:0010494">
    <property type="term" value="C:cytoplasmic stress granule"/>
    <property type="evidence" value="ECO:0007669"/>
    <property type="project" value="TreeGrafter"/>
</dbReference>
<feature type="compositionally biased region" description="Basic residues" evidence="8">
    <location>
        <begin position="1383"/>
        <end position="1393"/>
    </location>
</feature>
<proteinExistence type="predicted"/>
<feature type="region of interest" description="Disordered" evidence="8">
    <location>
        <begin position="1338"/>
        <end position="1429"/>
    </location>
</feature>
<dbReference type="PANTHER" id="PTHR22792">
    <property type="entry name" value="LUPUS LA PROTEIN-RELATED"/>
    <property type="match status" value="1"/>
</dbReference>
<evidence type="ECO:0000313" key="10">
    <source>
        <dbReference type="EMBL" id="KAK7796764.1"/>
    </source>
</evidence>
<evidence type="ECO:0000313" key="11">
    <source>
        <dbReference type="Proteomes" id="UP001488838"/>
    </source>
</evidence>
<evidence type="ECO:0000256" key="6">
    <source>
        <dbReference type="ARBA" id="ARBA00022990"/>
    </source>
</evidence>
<keyword evidence="2" id="KW-0488">Methylation</keyword>
<sequence length="1628" mass="179686">MGCCFSKELSSDSDNEKIGLLQKSVEEKKPENKISKTLSSLFDTLEGEELHSVENGPSRAAAGVAVWTRVFTRSGHRQDHRSKQSLNSDFSSTFEFFHGSENLDAGDKNLDTVVIEENSEIVSDPLCMSSDEQACSEDDQPFSHVPMPSDQQEETRVSDHLQCYPATCKNSLIDKEKVLNVQISSFNENNSVDVSAGELQNSLFYVGDKHCKNSRESKFYSICAIDPESLNMEEELYTPMYGAAAEECHSAVTYEVFQVDCPVDNREECAASNTVQRPGELKLQDEELLPQDNLCPCETKEAFSEKSECSLAILVDCEPSDEAHISDLQAESLRAKVYAKFPKDHTEHSTLHNTGLLPELNINIGSDSLKCPRAVSEERENSASGIGSQVDDSLVNLLNDISYVGGNGEPEAITVSAGQSLNSKIEREDVSEKLLENNDYFHISVNSPGRILSFGLDKINLSPKRLVSESLVNEYLPVHANLREVTLSKPDGPNPLPHRESVQMKEQNLRDSSLETKSIQLANRGEMFLCSENGSTYQDEDRMSILETESLGNRELKCCYQADLCVGSRTEKVHTETCNLTQVECEPDTEGMVQKTDLLKLGLSQNMPSDKSYDRSRPLQGPETPPAFIFTCTDTAARETALCSNTDEVHVKSLVGAVHSQSSGPSALEKTEKEQQKANYREISEEDIENANSDAKTILQWETSVPKCKVVLSGSTVICIGSNVATDPDCETNQIENSYKTDGVNEYPDCTVVPPLNHSPVSHEAEWVNSDRSPELHFIKSESVKEVSSGFGNNASELSKQKLTCKEEKETLCLDKDSIDPDSIDCLSPCRTKRRNAKSTLKESTLNGEMHFSKNSEVTFKKMALCSPSEEYSSFFGVDCIQVDIPTAIPGDTLQAIPAIPADSKECAVTSGDCVTSPTQNILNVPTTKVSELNPNAKVWGTHMFHLEASSAAVGVDAAWEEDPGHPADCDQQGLDVNGDGDKSHENAALSALPEAEQSDMSTLALDHSEYEPLPESNETGGNESQPESQEDPREVLKKTLEFCLSRENLASDMYLISQMDSDQYVPITTVANLDHIKKLSTDVDLIVEVLRSLPLVQVDEKGEKVRPNQNRCIVILREISESTPVEEVEALFKGDNLPKFINCEFAYNDNWFITFETEADAQQAYKYLREEVRTFQGKPIRARIKAKAIAINTFLPKNGFRPLDMNLYTQQRYATSFYLPPVYSPQQQFPLYGLIAPQTWSTTHSYLDPPLVTPFPSTGFINGFTSPTFKPAASPLTSLRQYPPRSRQVPRIIYKHLICRNPSKSHLRHAIPSTERGPGLLESPSIFNFTADRLINGVRSPQTRQTGQTRTRIQNPSAYAKREIGTGRVEPSSLESSPGLGRGRKNSFGYRKKREEKFTSSQTQSPTPPKPPSPSFELGLSNFPPLPGAAGNLKAEDLFENRLSSLIVGSPKERNLSADASTNTVPAVVPREPSVPAPCAVAAAFERSPSPVHLPEDPKVAEKQRDSHSVDRLPSTPTATACKSVQVNGAATELRKPSYAEICQRTSKEPPSSPSQPPREQKPNTVACGKEEKKLAEPVERYREPPALKSTPGAPKDQRRQPGRRPSPPAAGKRLNREQNTPPKSPQ</sequence>
<dbReference type="Pfam" id="PF26088">
    <property type="entry name" value="RRM_LARP4"/>
    <property type="match status" value="1"/>
</dbReference>
<evidence type="ECO:0000259" key="9">
    <source>
        <dbReference type="PROSITE" id="PS50961"/>
    </source>
</evidence>
<dbReference type="InterPro" id="IPR036390">
    <property type="entry name" value="WH_DNA-bd_sf"/>
</dbReference>
<dbReference type="Pfam" id="PF05383">
    <property type="entry name" value="La"/>
    <property type="match status" value="1"/>
</dbReference>
<evidence type="ECO:0000256" key="4">
    <source>
        <dbReference type="ARBA" id="ARBA00022553"/>
    </source>
</evidence>
<dbReference type="EMBL" id="JBBHLL010001024">
    <property type="protein sequence ID" value="KAK7796764.1"/>
    <property type="molecule type" value="Genomic_DNA"/>
</dbReference>
<comment type="subcellular location">
    <subcellularLocation>
        <location evidence="1">Cytoplasm</location>
        <location evidence="1">Cytosol</location>
    </subcellularLocation>
</comment>